<keyword evidence="1" id="KW-0472">Membrane</keyword>
<keyword evidence="1" id="KW-1133">Transmembrane helix</keyword>
<evidence type="ECO:0000313" key="3">
    <source>
        <dbReference type="Proteomes" id="UP000326678"/>
    </source>
</evidence>
<sequence length="63" mass="7449">MQYALAKADRNRTKQSMSGFEIIYQRISFIYLRIAILSPILFFKTENQRFLQSGCKKSLDKQL</sequence>
<name>A0A5P8VYJ9_9NOSO</name>
<dbReference type="KEGG" id="nsh:GXM_02673"/>
<dbReference type="Proteomes" id="UP000326678">
    <property type="component" value="Chromosome Gxm1"/>
</dbReference>
<gene>
    <name evidence="2" type="ORF">GXM_02673</name>
</gene>
<feature type="transmembrane region" description="Helical" evidence="1">
    <location>
        <begin position="23"/>
        <end position="43"/>
    </location>
</feature>
<reference evidence="2 3" key="1">
    <citation type="submission" date="2019-10" db="EMBL/GenBank/DDBJ databases">
        <title>Genomic and transcriptomic insights into the perfect genentic adaptation of a filamentous nitrogen-fixing cyanobacterium to rice fields.</title>
        <authorList>
            <person name="Chen Z."/>
        </authorList>
    </citation>
    <scope>NUCLEOTIDE SEQUENCE [LARGE SCALE GENOMIC DNA]</scope>
    <source>
        <strain evidence="2">CCNUC1</strain>
    </source>
</reference>
<organism evidence="2 3">
    <name type="scientific">Nostoc sphaeroides CCNUC1</name>
    <dbReference type="NCBI Taxonomy" id="2653204"/>
    <lineage>
        <taxon>Bacteria</taxon>
        <taxon>Bacillati</taxon>
        <taxon>Cyanobacteriota</taxon>
        <taxon>Cyanophyceae</taxon>
        <taxon>Nostocales</taxon>
        <taxon>Nostocaceae</taxon>
        <taxon>Nostoc</taxon>
    </lineage>
</organism>
<dbReference type="AlphaFoldDB" id="A0A5P8VYJ9"/>
<accession>A0A5P8VYJ9</accession>
<evidence type="ECO:0000256" key="1">
    <source>
        <dbReference type="SAM" id="Phobius"/>
    </source>
</evidence>
<keyword evidence="1" id="KW-0812">Transmembrane</keyword>
<dbReference type="EMBL" id="CP045226">
    <property type="protein sequence ID" value="QFS45196.1"/>
    <property type="molecule type" value="Genomic_DNA"/>
</dbReference>
<protein>
    <submittedName>
        <fullName evidence="2">Uncharacterized protein</fullName>
    </submittedName>
</protein>
<keyword evidence="3" id="KW-1185">Reference proteome</keyword>
<proteinExistence type="predicted"/>
<evidence type="ECO:0000313" key="2">
    <source>
        <dbReference type="EMBL" id="QFS45196.1"/>
    </source>
</evidence>